<accession>A0A7U7J4M8</accession>
<dbReference type="CDD" id="cd04184">
    <property type="entry name" value="GT2_RfbC_Mx_like"/>
    <property type="match status" value="1"/>
</dbReference>
<evidence type="ECO:0000313" key="3">
    <source>
        <dbReference type="Proteomes" id="UP000019184"/>
    </source>
</evidence>
<sequence length="991" mass="113586">MQIIILGMHRSGTSAVTRLINMMGAYIGPEDQFLPAQPDNPKGFWERIDVINLHKSMLEKLGIDWHLISTLDLNSIDTELVDTFTQGAKKIMLGIDSHRPWVLKDPRLCLLLPLWLSLLEVPVCVHVARHPLSTAQSLAKRDGFPLHFGITLWEQYNARALVVSSGLPRFSICYEQLMEQPVETVELLYKRLCDCGVQALRLPSEREIRAFLESELQHHRTSETQDTGWLTPAQSQLWEVLRDSKLENIEHEILENPARRVLLAGYETLLQERNSLHQRDVQLAATQEQLVTAEFDLQKGEMLLKKSAADLKALGRLFETLHYDIQLAFESLTWRLGFAIADAGRKLGLLQRTFMVQDHVAQIARNYQSWLRHQSSHYELNSALNEEDFSEEDYLAQYPDVRLAIERGEFHSGREHFELRGHQEIAHGTRIFIPNFISARNSIIQKTIDPEQCMKEIARWPRRPVVSIVMPVYNIDPCWLEAAISSVTQQIYPNWELCIADDGSTRQETLDALRRLRDPRCKIEFMESNQGIAGASNVALALATGEYVAFLDHDDELTRDALYHVVKAINDHDPDFIYSDEDKLSLEGYHLEPHFKPDYSPDLLLSTNYICHFSVYRKTVLDQAGSFREGFEGSQDHDLVLRTLDYTDRVFHIPRVLYHWRMIPGSTAAKFDSKNYAWAAGRRAIEDTLQRRSIIGGVTLGQHPGTYRVKRVIQGQPRISILMPFRDQPDWLRTCLDSILEKTSYPNFELLGISNNSVEPATFALMEHYAAADSRIRFIRHDVPFNYAALNNFAVGQVEGEHLLLLNNDMAVISADWLEALLEHSQRTEVGAVGAKLYYPDDTIQHGGVIIGIGGIAGHAHRQFQRHNPGYFSRLHQIQNVSAVTAACLMVKKSLYQAMGGMDEKHLAVAFNDVDFCLRLREKGYLNIFTPYCELYHYESKTRGHEDTPQKQHRFAQEVAYMRKRHRAILQNGDPYYNPNLPLDRDDFGML</sequence>
<organism evidence="2 3">
    <name type="scientific">Candidatus Contendobacter odensis Run_B_J11</name>
    <dbReference type="NCBI Taxonomy" id="1400861"/>
    <lineage>
        <taxon>Bacteria</taxon>
        <taxon>Pseudomonadati</taxon>
        <taxon>Pseudomonadota</taxon>
        <taxon>Gammaproteobacteria</taxon>
        <taxon>Candidatus Competibacteraceae</taxon>
        <taxon>Candidatus Contendibacter</taxon>
    </lineage>
</organism>
<reference evidence="2 3" key="1">
    <citation type="journal article" date="2014" name="ISME J.">
        <title>Candidatus Competibacter-lineage genomes retrieved from metagenomes reveal functional metabolic diversity.</title>
        <authorList>
            <person name="McIlroy S.J."/>
            <person name="Albertsen M."/>
            <person name="Andresen E.K."/>
            <person name="Saunders A.M."/>
            <person name="Kristiansen R."/>
            <person name="Stokholm-Bjerregaard M."/>
            <person name="Nielsen K.L."/>
            <person name="Nielsen P.H."/>
        </authorList>
    </citation>
    <scope>NUCLEOTIDE SEQUENCE [LARGE SCALE GENOMIC DNA]</scope>
    <source>
        <strain evidence="2 3">Run_B_J11</strain>
    </source>
</reference>
<dbReference type="Gene3D" id="3.90.550.10">
    <property type="entry name" value="Spore Coat Polysaccharide Biosynthesis Protein SpsA, Chain A"/>
    <property type="match status" value="2"/>
</dbReference>
<dbReference type="GO" id="GO:0044010">
    <property type="term" value="P:single-species biofilm formation"/>
    <property type="evidence" value="ECO:0007669"/>
    <property type="project" value="TreeGrafter"/>
</dbReference>
<keyword evidence="3" id="KW-1185">Reference proteome</keyword>
<proteinExistence type="predicted"/>
<dbReference type="SUPFAM" id="SSF52540">
    <property type="entry name" value="P-loop containing nucleoside triphosphate hydrolases"/>
    <property type="match status" value="1"/>
</dbReference>
<dbReference type="Pfam" id="PF13469">
    <property type="entry name" value="Sulfotransfer_3"/>
    <property type="match status" value="1"/>
</dbReference>
<dbReference type="AlphaFoldDB" id="A0A7U7J4M8"/>
<evidence type="ECO:0000313" key="2">
    <source>
        <dbReference type="EMBL" id="CDH46430.1"/>
    </source>
</evidence>
<dbReference type="PANTHER" id="PTHR43685">
    <property type="entry name" value="GLYCOSYLTRANSFERASE"/>
    <property type="match status" value="1"/>
</dbReference>
<dbReference type="RefSeq" id="WP_154724966.1">
    <property type="nucleotide sequence ID" value="NZ_CBTK010000261.1"/>
</dbReference>
<dbReference type="Proteomes" id="UP000019184">
    <property type="component" value="Unassembled WGS sequence"/>
</dbReference>
<dbReference type="InterPro" id="IPR027417">
    <property type="entry name" value="P-loop_NTPase"/>
</dbReference>
<dbReference type="CDD" id="cd04186">
    <property type="entry name" value="GT_2_like_c"/>
    <property type="match status" value="1"/>
</dbReference>
<evidence type="ECO:0000259" key="1">
    <source>
        <dbReference type="Pfam" id="PF00535"/>
    </source>
</evidence>
<dbReference type="SUPFAM" id="SSF53448">
    <property type="entry name" value="Nucleotide-diphospho-sugar transferases"/>
    <property type="match status" value="2"/>
</dbReference>
<dbReference type="InterPro" id="IPR001173">
    <property type="entry name" value="Glyco_trans_2-like"/>
</dbReference>
<feature type="domain" description="Glycosyltransferase 2-like" evidence="1">
    <location>
        <begin position="720"/>
        <end position="864"/>
    </location>
</feature>
<dbReference type="EMBL" id="CBTK010000261">
    <property type="protein sequence ID" value="CDH46430.1"/>
    <property type="molecule type" value="Genomic_DNA"/>
</dbReference>
<dbReference type="PANTHER" id="PTHR43685:SF2">
    <property type="entry name" value="GLYCOSYLTRANSFERASE 2-LIKE DOMAIN-CONTAINING PROTEIN"/>
    <property type="match status" value="1"/>
</dbReference>
<dbReference type="Pfam" id="PF00535">
    <property type="entry name" value="Glycos_transf_2"/>
    <property type="match status" value="2"/>
</dbReference>
<name>A0A7U7J4M8_9GAMM</name>
<dbReference type="Gene3D" id="3.40.50.300">
    <property type="entry name" value="P-loop containing nucleotide triphosphate hydrolases"/>
    <property type="match status" value="1"/>
</dbReference>
<feature type="domain" description="Glycosyltransferase 2-like" evidence="1">
    <location>
        <begin position="467"/>
        <end position="622"/>
    </location>
</feature>
<dbReference type="InterPro" id="IPR029044">
    <property type="entry name" value="Nucleotide-diphossugar_trans"/>
</dbReference>
<comment type="caution">
    <text evidence="2">The sequence shown here is derived from an EMBL/GenBank/DDBJ whole genome shotgun (WGS) entry which is preliminary data.</text>
</comment>
<protein>
    <recommendedName>
        <fullName evidence="1">Glycosyltransferase 2-like domain-containing protein</fullName>
    </recommendedName>
</protein>
<dbReference type="InterPro" id="IPR050834">
    <property type="entry name" value="Glycosyltransf_2"/>
</dbReference>
<gene>
    <name evidence="2" type="ORF">BN874_460051</name>
</gene>
<dbReference type="OrthoDB" id="9179784at2"/>